<dbReference type="EMBL" id="QQXL01000004">
    <property type="protein sequence ID" value="RKW70509.1"/>
    <property type="molecule type" value="Genomic_DNA"/>
</dbReference>
<comment type="caution">
    <text evidence="2">The sequence shown here is derived from an EMBL/GenBank/DDBJ whole genome shotgun (WGS) entry which is preliminary data.</text>
</comment>
<dbReference type="Pfam" id="PF13474">
    <property type="entry name" value="SnoaL_3"/>
    <property type="match status" value="1"/>
</dbReference>
<evidence type="ECO:0000313" key="3">
    <source>
        <dbReference type="Proteomes" id="UP000273119"/>
    </source>
</evidence>
<sequence length="141" mass="15363">MTNLRTPALEEILAAAAQIVRAFAANDGTEYFTAFAPDASFVFHTEPGRLDARAEYEALWQGWIAEGWRVLKCVSTEQLAQAYPGGGIFSHTVATTVDLGNGTQDSYRERESIVFRTDGDGLLAVHEHLSTLSALDDAGER</sequence>
<dbReference type="AlphaFoldDB" id="A0A496PJ70"/>
<protein>
    <submittedName>
        <fullName evidence="2">DUF4440 domain-containing protein</fullName>
    </submittedName>
</protein>
<proteinExistence type="predicted"/>
<dbReference type="Gene3D" id="3.10.450.50">
    <property type="match status" value="1"/>
</dbReference>
<accession>A0A496PJ70</accession>
<dbReference type="Proteomes" id="UP000273119">
    <property type="component" value="Unassembled WGS sequence"/>
</dbReference>
<name>A0A496PJ70_9MICC</name>
<dbReference type="RefSeq" id="WP_121485159.1">
    <property type="nucleotide sequence ID" value="NZ_QQXL01000004.1"/>
</dbReference>
<evidence type="ECO:0000259" key="1">
    <source>
        <dbReference type="Pfam" id="PF13474"/>
    </source>
</evidence>
<evidence type="ECO:0000313" key="2">
    <source>
        <dbReference type="EMBL" id="RKW70509.1"/>
    </source>
</evidence>
<reference evidence="2 3" key="1">
    <citation type="submission" date="2018-07" db="EMBL/GenBank/DDBJ databases">
        <title>Arthrobacter sp. nov., isolated from raw cow's milk with high bacterial count.</title>
        <authorList>
            <person name="Hahne J."/>
            <person name="Isele D."/>
            <person name="Lipski A."/>
        </authorList>
    </citation>
    <scope>NUCLEOTIDE SEQUENCE [LARGE SCALE GENOMIC DNA]</scope>
    <source>
        <strain evidence="2 3">JZ R-183</strain>
    </source>
</reference>
<gene>
    <name evidence="2" type="ORF">DWQ67_08545</name>
</gene>
<dbReference type="InterPro" id="IPR032710">
    <property type="entry name" value="NTF2-like_dom_sf"/>
</dbReference>
<keyword evidence="3" id="KW-1185">Reference proteome</keyword>
<dbReference type="SUPFAM" id="SSF54427">
    <property type="entry name" value="NTF2-like"/>
    <property type="match status" value="1"/>
</dbReference>
<organism evidence="2 3">
    <name type="scientific">Galactobacter caseinivorans</name>
    <dbReference type="NCBI Taxonomy" id="2676123"/>
    <lineage>
        <taxon>Bacteria</taxon>
        <taxon>Bacillati</taxon>
        <taxon>Actinomycetota</taxon>
        <taxon>Actinomycetes</taxon>
        <taxon>Micrococcales</taxon>
        <taxon>Micrococcaceae</taxon>
        <taxon>Galactobacter</taxon>
    </lineage>
</organism>
<feature type="domain" description="SnoaL-like" evidence="1">
    <location>
        <begin position="12"/>
        <end position="131"/>
    </location>
</feature>
<dbReference type="InterPro" id="IPR037401">
    <property type="entry name" value="SnoaL-like"/>
</dbReference>